<dbReference type="AlphaFoldDB" id="A0A150G7Y3"/>
<evidence type="ECO:0000256" key="2">
    <source>
        <dbReference type="SAM" id="MobiDB-lite"/>
    </source>
</evidence>
<evidence type="ECO:0000313" key="5">
    <source>
        <dbReference type="Proteomes" id="UP000075714"/>
    </source>
</evidence>
<feature type="region of interest" description="Disordered" evidence="2">
    <location>
        <begin position="275"/>
        <end position="313"/>
    </location>
</feature>
<proteinExistence type="inferred from homology"/>
<dbReference type="OrthoDB" id="536624at2759"/>
<accession>A0A150G7Y3</accession>
<sequence length="744" mass="75653">MLRLIWLCSFVFFSSARLSRAQGGSESSQAHSEHLAAFLRGPGAGLGVHQVHLRTGILDVGAEHERLPAPTAAARRLLQQSSHAPARSPGWGPLAGAQLWLLTLGPKLHHHLDAHPPEVQQRGQAAFGHLQQHNLISAAGEAREGGPAEGPAAAAAAGSPGAAGPSGAPLLPEFAERQAALLARLHSAGCAVVSFLPPAAWLVVVAEGADLAALREEQPDVRLAPYGPAAFRVSPEMGAALEAVRAAGPAAAEALAAGQRIDELLAAAQRQEGGRQAGGLAGGQQQAQLQQAEQAAGVGAGDGVGDGGSPTPRVLIEVHFPHLEPEDIRNLLAAAASGQGEGEAGSGAGSWAGEYHPSSAAAADWLAPLSALSPDSCPPLLYPDSGSPELLLVAVCPQALEDTVEWLAAAPQVSWLAPRMSARLHNLVAGAIVQTGGRSAAVVANASSLSAHPFWAAGLDGRNQVVGCGDSGMDLGNCFFADTAVPFMQNVATNANGQQYFLSDSHRKLRYYLAVVQDLFDGFGHGTHVAGTLVGSRYAPGVAYVRIASGPSGLIASRALTFGLTALRGADQPDSPPSELRLAAAGGAGDATALRLEAALAAEAVSPAAIPPGNWSAVTSTQLQLTAPSDGAYLVAVRPLGSSDPTTWATATVTVDTTPPVVAITRKPASIQSDPRVTIAFGDAGAEGDIRAFLCRWQGPAAAPPDPAAPDTGETAFAACSGSSTAGNVTEGYWLFQVKAAPPA</sequence>
<feature type="compositionally biased region" description="Gly residues" evidence="2">
    <location>
        <begin position="298"/>
        <end position="308"/>
    </location>
</feature>
<dbReference type="GO" id="GO:0006508">
    <property type="term" value="P:proteolysis"/>
    <property type="evidence" value="ECO:0007669"/>
    <property type="project" value="InterPro"/>
</dbReference>
<name>A0A150G7Y3_GONPE</name>
<feature type="compositionally biased region" description="Low complexity" evidence="2">
    <location>
        <begin position="283"/>
        <end position="297"/>
    </location>
</feature>
<organism evidence="4 5">
    <name type="scientific">Gonium pectorale</name>
    <name type="common">Green alga</name>
    <dbReference type="NCBI Taxonomy" id="33097"/>
    <lineage>
        <taxon>Eukaryota</taxon>
        <taxon>Viridiplantae</taxon>
        <taxon>Chlorophyta</taxon>
        <taxon>core chlorophytes</taxon>
        <taxon>Chlorophyceae</taxon>
        <taxon>CS clade</taxon>
        <taxon>Chlamydomonadales</taxon>
        <taxon>Volvocaceae</taxon>
        <taxon>Gonium</taxon>
    </lineage>
</organism>
<evidence type="ECO:0000256" key="3">
    <source>
        <dbReference type="SAM" id="SignalP"/>
    </source>
</evidence>
<evidence type="ECO:0008006" key="6">
    <source>
        <dbReference type="Google" id="ProtNLM"/>
    </source>
</evidence>
<protein>
    <recommendedName>
        <fullName evidence="6">Peptidase S8/S53 domain-containing protein</fullName>
    </recommendedName>
</protein>
<dbReference type="PANTHER" id="PTHR43399">
    <property type="entry name" value="SUBTILISIN-RELATED"/>
    <property type="match status" value="1"/>
</dbReference>
<dbReference type="Gene3D" id="3.40.50.200">
    <property type="entry name" value="Peptidase S8/S53 domain"/>
    <property type="match status" value="1"/>
</dbReference>
<keyword evidence="3" id="KW-0732">Signal</keyword>
<dbReference type="PROSITE" id="PS00137">
    <property type="entry name" value="SUBTILASE_HIS"/>
    <property type="match status" value="1"/>
</dbReference>
<feature type="compositionally biased region" description="Low complexity" evidence="2">
    <location>
        <begin position="149"/>
        <end position="169"/>
    </location>
</feature>
<gene>
    <name evidence="4" type="ORF">GPECTOR_49g541</name>
</gene>
<feature type="chain" id="PRO_5007561907" description="Peptidase S8/S53 domain-containing protein" evidence="3">
    <location>
        <begin position="22"/>
        <end position="744"/>
    </location>
</feature>
<comment type="similarity">
    <text evidence="1">Belongs to the peptidase S8 family.</text>
</comment>
<dbReference type="SUPFAM" id="SSF52743">
    <property type="entry name" value="Subtilisin-like"/>
    <property type="match status" value="1"/>
</dbReference>
<evidence type="ECO:0000313" key="4">
    <source>
        <dbReference type="EMBL" id="KXZ45957.1"/>
    </source>
</evidence>
<dbReference type="PANTHER" id="PTHR43399:SF4">
    <property type="entry name" value="CELL WALL-ASSOCIATED PROTEASE"/>
    <property type="match status" value="1"/>
</dbReference>
<dbReference type="InterPro" id="IPR036852">
    <property type="entry name" value="Peptidase_S8/S53_dom_sf"/>
</dbReference>
<dbReference type="GO" id="GO:0004252">
    <property type="term" value="F:serine-type endopeptidase activity"/>
    <property type="evidence" value="ECO:0007669"/>
    <property type="project" value="InterPro"/>
</dbReference>
<dbReference type="InterPro" id="IPR051048">
    <property type="entry name" value="Peptidase_S8/S53_subtilisin"/>
</dbReference>
<reference evidence="5" key="1">
    <citation type="journal article" date="2016" name="Nat. Commun.">
        <title>The Gonium pectorale genome demonstrates co-option of cell cycle regulation during the evolution of multicellularity.</title>
        <authorList>
            <person name="Hanschen E.R."/>
            <person name="Marriage T.N."/>
            <person name="Ferris P.J."/>
            <person name="Hamaji T."/>
            <person name="Toyoda A."/>
            <person name="Fujiyama A."/>
            <person name="Neme R."/>
            <person name="Noguchi H."/>
            <person name="Minakuchi Y."/>
            <person name="Suzuki M."/>
            <person name="Kawai-Toyooka H."/>
            <person name="Smith D.R."/>
            <person name="Sparks H."/>
            <person name="Anderson J."/>
            <person name="Bakaric R."/>
            <person name="Luria V."/>
            <person name="Karger A."/>
            <person name="Kirschner M.W."/>
            <person name="Durand P.M."/>
            <person name="Michod R.E."/>
            <person name="Nozaki H."/>
            <person name="Olson B.J."/>
        </authorList>
    </citation>
    <scope>NUCLEOTIDE SEQUENCE [LARGE SCALE GENOMIC DNA]</scope>
    <source>
        <strain evidence="5">NIES-2863</strain>
    </source>
</reference>
<feature type="region of interest" description="Disordered" evidence="2">
    <location>
        <begin position="141"/>
        <end position="170"/>
    </location>
</feature>
<evidence type="ECO:0000256" key="1">
    <source>
        <dbReference type="ARBA" id="ARBA00011073"/>
    </source>
</evidence>
<feature type="signal peptide" evidence="3">
    <location>
        <begin position="1"/>
        <end position="21"/>
    </location>
</feature>
<keyword evidence="5" id="KW-1185">Reference proteome</keyword>
<dbReference type="InterPro" id="IPR022398">
    <property type="entry name" value="Peptidase_S8_His-AS"/>
</dbReference>
<dbReference type="EMBL" id="LSYV01000050">
    <property type="protein sequence ID" value="KXZ45957.1"/>
    <property type="molecule type" value="Genomic_DNA"/>
</dbReference>
<comment type="caution">
    <text evidence="4">The sequence shown here is derived from an EMBL/GenBank/DDBJ whole genome shotgun (WGS) entry which is preliminary data.</text>
</comment>
<dbReference type="Proteomes" id="UP000075714">
    <property type="component" value="Unassembled WGS sequence"/>
</dbReference>